<keyword evidence="3" id="KW-1185">Reference proteome</keyword>
<reference evidence="3" key="1">
    <citation type="submission" date="2013-09" db="EMBL/GenBank/DDBJ databases">
        <title>Corchorus olitorius genome sequencing.</title>
        <authorList>
            <person name="Alam M."/>
            <person name="Haque M.S."/>
            <person name="Islam M.S."/>
            <person name="Emdad E.M."/>
            <person name="Islam M.M."/>
            <person name="Ahmed B."/>
            <person name="Halim A."/>
            <person name="Hossen Q.M.M."/>
            <person name="Hossain M.Z."/>
            <person name="Ahmed R."/>
            <person name="Khan M.M."/>
            <person name="Islam R."/>
            <person name="Rashid M.M."/>
            <person name="Khan S.A."/>
            <person name="Rahman M.S."/>
            <person name="Alam M."/>
            <person name="Yahiya A.S."/>
            <person name="Khan M.S."/>
            <person name="Azam M.S."/>
            <person name="Haque T."/>
            <person name="Lashkar M.Z.H."/>
            <person name="Akhand A.I."/>
            <person name="Morshed G."/>
            <person name="Roy S."/>
            <person name="Uddin K.S."/>
            <person name="Rabeya T."/>
            <person name="Hossain A.S."/>
            <person name="Chowdhury A."/>
            <person name="Snigdha A.R."/>
            <person name="Mortoza M.S."/>
            <person name="Matin S.A."/>
            <person name="Hoque S.M.E."/>
            <person name="Islam M.K."/>
            <person name="Roy D.K."/>
            <person name="Haider R."/>
            <person name="Moosa M.M."/>
            <person name="Elias S.M."/>
            <person name="Hasan A.M."/>
            <person name="Jahan S."/>
            <person name="Shafiuddin M."/>
            <person name="Mahmood N."/>
            <person name="Shommy N.S."/>
        </authorList>
    </citation>
    <scope>NUCLEOTIDE SEQUENCE [LARGE SCALE GENOMIC DNA]</scope>
    <source>
        <strain evidence="3">cv. O-4</strain>
    </source>
</reference>
<dbReference type="Proteomes" id="UP000187203">
    <property type="component" value="Unassembled WGS sequence"/>
</dbReference>
<name>A0A1R3HSM7_9ROSI</name>
<evidence type="ECO:0000313" key="2">
    <source>
        <dbReference type="EMBL" id="OMO73161.1"/>
    </source>
</evidence>
<feature type="region of interest" description="Disordered" evidence="1">
    <location>
        <begin position="443"/>
        <end position="462"/>
    </location>
</feature>
<dbReference type="EMBL" id="AWUE01019508">
    <property type="protein sequence ID" value="OMO73161.1"/>
    <property type="molecule type" value="Genomic_DNA"/>
</dbReference>
<organism evidence="2 3">
    <name type="scientific">Corchorus olitorius</name>
    <dbReference type="NCBI Taxonomy" id="93759"/>
    <lineage>
        <taxon>Eukaryota</taxon>
        <taxon>Viridiplantae</taxon>
        <taxon>Streptophyta</taxon>
        <taxon>Embryophyta</taxon>
        <taxon>Tracheophyta</taxon>
        <taxon>Spermatophyta</taxon>
        <taxon>Magnoliopsida</taxon>
        <taxon>eudicotyledons</taxon>
        <taxon>Gunneridae</taxon>
        <taxon>Pentapetalae</taxon>
        <taxon>rosids</taxon>
        <taxon>malvids</taxon>
        <taxon>Malvales</taxon>
        <taxon>Malvaceae</taxon>
        <taxon>Grewioideae</taxon>
        <taxon>Apeibeae</taxon>
        <taxon>Corchorus</taxon>
    </lineage>
</organism>
<dbReference type="Gene3D" id="3.30.70.330">
    <property type="match status" value="1"/>
</dbReference>
<dbReference type="InterPro" id="IPR012677">
    <property type="entry name" value="Nucleotide-bd_a/b_plait_sf"/>
</dbReference>
<dbReference type="SUPFAM" id="SSF54928">
    <property type="entry name" value="RNA-binding domain, RBD"/>
    <property type="match status" value="1"/>
</dbReference>
<proteinExistence type="predicted"/>
<evidence type="ECO:0000313" key="3">
    <source>
        <dbReference type="Proteomes" id="UP000187203"/>
    </source>
</evidence>
<dbReference type="GO" id="GO:0003676">
    <property type="term" value="F:nucleic acid binding"/>
    <property type="evidence" value="ECO:0007669"/>
    <property type="project" value="InterPro"/>
</dbReference>
<protein>
    <submittedName>
        <fullName evidence="2">Nucleotide-binding, alpha-beta plait</fullName>
    </submittedName>
</protein>
<gene>
    <name evidence="2" type="ORF">COLO4_27229</name>
</gene>
<dbReference type="AlphaFoldDB" id="A0A1R3HSM7"/>
<sequence length="579" mass="64578">MVITKGKGKVFIFENGGQFMEPEKCFGTSNRKLGLWCIWWRSSTKNHNSVACCFTGGFKTTNFILHLVMRHLKIFLRTSEERETEIPEERLRWSKFQWHLVRAMKNGPTTFAFVMFWHEKEAKVAISKGDNRMLEGVRLSVSKAKSSSSAMRFLKNEVRGNDQERVHVGRVANVDGRIYKEVVAQHSKGVQSEVPNVSGEIRLIENGNKERNVPKKSASQKSNEKVIISEESSSSSSSEAVSVSRKSAGMMEMDVDIPLHDMEWLHRSVVTKIRDDASLEVVRETVKALNLDVIITPLSSFTALSLNSWEETRDDRLFRVWIKLEEVLGRVANSPSVCPLMSCVQKDCRSSENFSVEVGDDASVSDDFNVGVESTLGIQGNLLDVSVEVVADSTGRVVDSYCSVERAVLVSEEDMIGGGGFIVEDKLENNRVNIQREVGGISNDEDRSGIEISRPSTGPVNMGSEGINSRHEMDLSLLDSTQERALVCIDNNRPIESKGLNKSKEKKMLMEILREQGKIRSTLSGTSLSDNDINNRNRVILKEAEAIWEVSSALGAVFEDHKESVIKVIAAQEDGDGRV</sequence>
<evidence type="ECO:0000256" key="1">
    <source>
        <dbReference type="SAM" id="MobiDB-lite"/>
    </source>
</evidence>
<dbReference type="InterPro" id="IPR035979">
    <property type="entry name" value="RBD_domain_sf"/>
</dbReference>
<feature type="region of interest" description="Disordered" evidence="1">
    <location>
        <begin position="205"/>
        <end position="233"/>
    </location>
</feature>
<comment type="caution">
    <text evidence="2">The sequence shown here is derived from an EMBL/GenBank/DDBJ whole genome shotgun (WGS) entry which is preliminary data.</text>
</comment>
<accession>A0A1R3HSM7</accession>
<dbReference type="OrthoDB" id="10528706at2759"/>